<dbReference type="Gene3D" id="3.40.50.620">
    <property type="entry name" value="HUPs"/>
    <property type="match status" value="1"/>
</dbReference>
<dbReference type="Proteomes" id="UP000032233">
    <property type="component" value="Unassembled WGS sequence"/>
</dbReference>
<dbReference type="Pfam" id="PF00582">
    <property type="entry name" value="Usp"/>
    <property type="match status" value="1"/>
</dbReference>
<dbReference type="InterPro" id="IPR014729">
    <property type="entry name" value="Rossmann-like_a/b/a_fold"/>
</dbReference>
<comment type="caution">
    <text evidence="3">The sequence shown here is derived from an EMBL/GenBank/DDBJ whole genome shotgun (WGS) entry which is preliminary data.</text>
</comment>
<feature type="domain" description="UspA" evidence="2">
    <location>
        <begin position="9"/>
        <end position="155"/>
    </location>
</feature>
<dbReference type="InterPro" id="IPR006016">
    <property type="entry name" value="UspA"/>
</dbReference>
<proteinExistence type="inferred from homology"/>
<organism evidence="3 4">
    <name type="scientific">Dethiosulfatarculus sandiegensis</name>
    <dbReference type="NCBI Taxonomy" id="1429043"/>
    <lineage>
        <taxon>Bacteria</taxon>
        <taxon>Pseudomonadati</taxon>
        <taxon>Thermodesulfobacteriota</taxon>
        <taxon>Desulfarculia</taxon>
        <taxon>Desulfarculales</taxon>
        <taxon>Desulfarculaceae</taxon>
        <taxon>Dethiosulfatarculus</taxon>
    </lineage>
</organism>
<reference evidence="3 4" key="1">
    <citation type="submission" date="2013-11" db="EMBL/GenBank/DDBJ databases">
        <title>Metagenomic analysis of a methanogenic consortium involved in long chain n-alkane degradation.</title>
        <authorList>
            <person name="Davidova I.A."/>
            <person name="Callaghan A.V."/>
            <person name="Wawrik B."/>
            <person name="Pruitt S."/>
            <person name="Marks C."/>
            <person name="Duncan K.E."/>
            <person name="Suflita J.M."/>
        </authorList>
    </citation>
    <scope>NUCLEOTIDE SEQUENCE [LARGE SCALE GENOMIC DNA]</scope>
    <source>
        <strain evidence="3 4">SPR</strain>
    </source>
</reference>
<dbReference type="SUPFAM" id="SSF52402">
    <property type="entry name" value="Adenine nucleotide alpha hydrolases-like"/>
    <property type="match status" value="1"/>
</dbReference>
<evidence type="ECO:0000313" key="3">
    <source>
        <dbReference type="EMBL" id="KIX11563.1"/>
    </source>
</evidence>
<evidence type="ECO:0000259" key="2">
    <source>
        <dbReference type="Pfam" id="PF00582"/>
    </source>
</evidence>
<evidence type="ECO:0000313" key="4">
    <source>
        <dbReference type="Proteomes" id="UP000032233"/>
    </source>
</evidence>
<comment type="similarity">
    <text evidence="1">Belongs to the universal stress protein A family.</text>
</comment>
<dbReference type="PRINTS" id="PR01438">
    <property type="entry name" value="UNVRSLSTRESS"/>
</dbReference>
<dbReference type="AlphaFoldDB" id="A0A0D2HLW7"/>
<protein>
    <recommendedName>
        <fullName evidence="2">UspA domain-containing protein</fullName>
    </recommendedName>
</protein>
<gene>
    <name evidence="3" type="ORF">X474_24400</name>
</gene>
<sequence>MNPVKPIARILCPLDFSQFSKDTVDTAVFMAEKLDASVLFLNVVNERLFQDLKRASGRVRSLDGVFDQSILTMEEERSQQMRDILKKSNVDTIIHESKVAVGLPYEVIIKTAEQEKIDLIIMGAKGHDSLSRRLRFGSSAEKVFRRSSCRVLFVR</sequence>
<dbReference type="InterPro" id="IPR006015">
    <property type="entry name" value="Universal_stress_UspA"/>
</dbReference>
<dbReference type="InParanoid" id="A0A0D2HLW7"/>
<dbReference type="STRING" id="1429043.X474_24400"/>
<accession>A0A0D2HLW7</accession>
<dbReference type="RefSeq" id="WP_044352001.1">
    <property type="nucleotide sequence ID" value="NZ_AZAC01000056.1"/>
</dbReference>
<name>A0A0D2HLW7_9BACT</name>
<dbReference type="OrthoDB" id="9788959at2"/>
<evidence type="ECO:0000256" key="1">
    <source>
        <dbReference type="ARBA" id="ARBA00008791"/>
    </source>
</evidence>
<keyword evidence="4" id="KW-1185">Reference proteome</keyword>
<dbReference type="PANTHER" id="PTHR46268:SF22">
    <property type="entry name" value="SENSOR PROTEIN KDPD-RELATED"/>
    <property type="match status" value="1"/>
</dbReference>
<dbReference type="CDD" id="cd00293">
    <property type="entry name" value="USP-like"/>
    <property type="match status" value="1"/>
</dbReference>
<dbReference type="PANTHER" id="PTHR46268">
    <property type="entry name" value="STRESS RESPONSE PROTEIN NHAX"/>
    <property type="match status" value="1"/>
</dbReference>
<dbReference type="EMBL" id="AZAC01000056">
    <property type="protein sequence ID" value="KIX11563.1"/>
    <property type="molecule type" value="Genomic_DNA"/>
</dbReference>